<feature type="signal peptide" evidence="2">
    <location>
        <begin position="1"/>
        <end position="25"/>
    </location>
</feature>
<reference evidence="5" key="1">
    <citation type="submission" date="2013-09" db="EMBL/GenBank/DDBJ databases">
        <authorList>
            <person name="Zeng Z."/>
            <person name="Chen C."/>
        </authorList>
    </citation>
    <scope>NUCLEOTIDE SEQUENCE [LARGE SCALE GENOMIC DNA]</scope>
    <source>
        <strain evidence="5">DK69</strain>
    </source>
</reference>
<reference evidence="4 5" key="2">
    <citation type="journal article" date="2015" name="Stand. Genomic Sci.">
        <title>High quality draft genomic sequence of Flavobacterium enshiense DK69(T) and comparison among Flavobacterium genomes.</title>
        <authorList>
            <person name="Zeng Z."/>
            <person name="Chen C."/>
            <person name="Du H."/>
            <person name="Wang G."/>
            <person name="Li M."/>
        </authorList>
    </citation>
    <scope>NUCLEOTIDE SEQUENCE [LARGE SCALE GENOMIC DNA]</scope>
    <source>
        <strain evidence="4 5">DK69</strain>
    </source>
</reference>
<dbReference type="PROSITE" id="PS50853">
    <property type="entry name" value="FN3"/>
    <property type="match status" value="1"/>
</dbReference>
<accession>V6SK19</accession>
<dbReference type="InterPro" id="IPR003961">
    <property type="entry name" value="FN3_dom"/>
</dbReference>
<comment type="caution">
    <text evidence="4">The sequence shown here is derived from an EMBL/GenBank/DDBJ whole genome shotgun (WGS) entry which is preliminary data.</text>
</comment>
<dbReference type="Proteomes" id="UP000030149">
    <property type="component" value="Unassembled WGS sequence"/>
</dbReference>
<protein>
    <recommendedName>
        <fullName evidence="3">Fibronectin type-III domain-containing protein</fullName>
    </recommendedName>
</protein>
<dbReference type="CDD" id="cd00063">
    <property type="entry name" value="FN3"/>
    <property type="match status" value="3"/>
</dbReference>
<dbReference type="STRING" id="1107311.Q767_03710"/>
<evidence type="ECO:0000313" key="5">
    <source>
        <dbReference type="Proteomes" id="UP000030149"/>
    </source>
</evidence>
<keyword evidence="1 2" id="KW-0732">Signal</keyword>
<dbReference type="PATRIC" id="fig|1107311.3.peg.266"/>
<dbReference type="InterPro" id="IPR013783">
    <property type="entry name" value="Ig-like_fold"/>
</dbReference>
<name>V6SK19_9FLAO</name>
<dbReference type="InterPro" id="IPR036116">
    <property type="entry name" value="FN3_sf"/>
</dbReference>
<dbReference type="RefSeq" id="WP_023572326.1">
    <property type="nucleotide sequence ID" value="NZ_AVCS01000004.1"/>
</dbReference>
<dbReference type="OrthoDB" id="6278496at2"/>
<proteinExistence type="predicted"/>
<feature type="chain" id="PRO_5004752539" description="Fibronectin type-III domain-containing protein" evidence="2">
    <location>
        <begin position="26"/>
        <end position="1094"/>
    </location>
</feature>
<gene>
    <name evidence="4" type="ORF">Q767_03710</name>
</gene>
<dbReference type="AlphaFoldDB" id="V6SK19"/>
<dbReference type="NCBIfam" id="TIGR04183">
    <property type="entry name" value="Por_Secre_tail"/>
    <property type="match status" value="1"/>
</dbReference>
<evidence type="ECO:0000259" key="3">
    <source>
        <dbReference type="PROSITE" id="PS50853"/>
    </source>
</evidence>
<dbReference type="SMART" id="SM00060">
    <property type="entry name" value="FN3"/>
    <property type="match status" value="5"/>
</dbReference>
<evidence type="ECO:0000256" key="1">
    <source>
        <dbReference type="ARBA" id="ARBA00022729"/>
    </source>
</evidence>
<dbReference type="EMBL" id="JRLZ01000003">
    <property type="protein sequence ID" value="KGO96822.1"/>
    <property type="molecule type" value="Genomic_DNA"/>
</dbReference>
<evidence type="ECO:0000313" key="4">
    <source>
        <dbReference type="EMBL" id="KGO96822.1"/>
    </source>
</evidence>
<dbReference type="eggNOG" id="COG4733">
    <property type="taxonomic scope" value="Bacteria"/>
</dbReference>
<dbReference type="Gene3D" id="2.60.40.10">
    <property type="entry name" value="Immunoglobulins"/>
    <property type="match status" value="6"/>
</dbReference>
<dbReference type="Pfam" id="PF00041">
    <property type="entry name" value="fn3"/>
    <property type="match status" value="1"/>
</dbReference>
<keyword evidence="5" id="KW-1185">Reference proteome</keyword>
<dbReference type="InterPro" id="IPR026444">
    <property type="entry name" value="Secre_tail"/>
</dbReference>
<organism evidence="4 5">
    <name type="scientific">Flavobacterium enshiense DK69</name>
    <dbReference type="NCBI Taxonomy" id="1107311"/>
    <lineage>
        <taxon>Bacteria</taxon>
        <taxon>Pseudomonadati</taxon>
        <taxon>Bacteroidota</taxon>
        <taxon>Flavobacteriia</taxon>
        <taxon>Flavobacteriales</taxon>
        <taxon>Flavobacteriaceae</taxon>
        <taxon>Flavobacterium</taxon>
    </lineage>
</organism>
<sequence length="1094" mass="116534">MGKNFTRIVFLLFFFSLSISGRLMAQTNCETPANLTAANIGPTGAVLYIGTTANAGTYNIRYHGPGQTTWTTLNNVTVPFQLGNLTCNTAYEWQAQRVCGVTPNNAPILSAWSLGAAFTTSSCSTPTCPVPTYLSTTNITQTGAVLNLGSIANTGIFNIRYRVPNAPNYIVVSNVTMPYQLGNLTCHTGYEWQAQKVCANSAGTAALSDWSPAVAFTTEACPQPSPCPVPANLTATNISQTGAVLHFGTTANSGRYNIRYHGPNSTTWITVDNVTVPFQLGNLTCHTTYEWQAQQICTVTGATNYNLSDWSIGAAFTTAACPAPTCPVPTYLSTTNISQTGAVLNLGTLANNGTFNIRYRVPNAANYIVVSNVTMPHQLGNLTCHTAYEWQAQKVCTSADNSTTILSDWSTAVAFGTTECPAAICPVPTNLSATNITQTGAVLSVGANPTNGVYNIRYHGPNSATWIMLNNVTVPFQLRELMCNTGYEWQAQRVCANTGTTTGALSDWSVGAAFTTATCPQTTCPVPTNLMATNISQTGAVLNAGTTTATGMYNIRYHGPNSINWIVINNATMPYQLRELTCHTAYEWQVQRICANSAGTTAVLSDWSVGASFTTANCPTPTCPVPTYLSTTNITQTGAVLNLGSIANTGTFNIRYRVPNAPNFIVINNVTMPYQLGNLTCHTAYEWQAQKVCANADNSTAVLSDWSVAVAFTTAACSDPAPCSVPVNLTVSNITQTGAVLHFGSSTATGRYNIRYHGPNSATWIMLNNVTVPFQLGNLTCHTTYEWQAQQICGTPGTVNNNLSPWSVGTAFTTAACPDTACSTPTNLTATNIGPNGAVLHFGTTATDGRYNIRYHGPNSTTWITLSNVTVPFQLRELMCNTRYEWQAQKICGTTPNGAVALSPWSVGAGFATAACPVPTCPIPTNLSATNISQNGALLHWNGITGVVAYIVRYKPANTDTAFTTVTSTTNSIQIGNLAIGTVYVWQVSAVCSNGTTLAANWSPQSRFMTRSQMLVYPNPGNGMVSVSYSSHKVAPVQVKLLDLYGKEIIVQNRDAVEGNNVFGINTSGVADGLYMIGVYADGTLTATKVIIKH</sequence>
<feature type="domain" description="Fibronectin type-III" evidence="3">
    <location>
        <begin position="923"/>
        <end position="1013"/>
    </location>
</feature>
<dbReference type="SUPFAM" id="SSF49265">
    <property type="entry name" value="Fibronectin type III"/>
    <property type="match status" value="4"/>
</dbReference>
<dbReference type="Pfam" id="PF18962">
    <property type="entry name" value="Por_Secre_tail"/>
    <property type="match status" value="1"/>
</dbReference>
<evidence type="ECO:0000256" key="2">
    <source>
        <dbReference type="SAM" id="SignalP"/>
    </source>
</evidence>